<sequence length="122" mass="13419">MATSLSCCSRPFPSLQDHWKETMLHDSSCLTLVALIILSNDMEQALGSSATVSLPILRFFLALFMVLKASVQTLMDPEVEGLDELEKCILMFKSQSVHANCGCLDDLRETHNCADVPDLPAC</sequence>
<dbReference type="GeneID" id="18676040"/>
<reference evidence="2" key="1">
    <citation type="journal article" date="2012" name="Science">
        <title>The Paleozoic origin of enzymatic lignin decomposition reconstructed from 31 fungal genomes.</title>
        <authorList>
            <person name="Floudas D."/>
            <person name="Binder M."/>
            <person name="Riley R."/>
            <person name="Barry K."/>
            <person name="Blanchette R.A."/>
            <person name="Henrissat B."/>
            <person name="Martinez A.T."/>
            <person name="Otillar R."/>
            <person name="Spatafora J.W."/>
            <person name="Yadav J.S."/>
            <person name="Aerts A."/>
            <person name="Benoit I."/>
            <person name="Boyd A."/>
            <person name="Carlson A."/>
            <person name="Copeland A."/>
            <person name="Coutinho P.M."/>
            <person name="de Vries R.P."/>
            <person name="Ferreira P."/>
            <person name="Findley K."/>
            <person name="Foster B."/>
            <person name="Gaskell J."/>
            <person name="Glotzer D."/>
            <person name="Gorecki P."/>
            <person name="Heitman J."/>
            <person name="Hesse C."/>
            <person name="Hori C."/>
            <person name="Igarashi K."/>
            <person name="Jurgens J.A."/>
            <person name="Kallen N."/>
            <person name="Kersten P."/>
            <person name="Kohler A."/>
            <person name="Kuees U."/>
            <person name="Kumar T.K.A."/>
            <person name="Kuo A."/>
            <person name="LaButti K."/>
            <person name="Larrondo L.F."/>
            <person name="Lindquist E."/>
            <person name="Ling A."/>
            <person name="Lombard V."/>
            <person name="Lucas S."/>
            <person name="Lundell T."/>
            <person name="Martin R."/>
            <person name="McLaughlin D.J."/>
            <person name="Morgenstern I."/>
            <person name="Morin E."/>
            <person name="Murat C."/>
            <person name="Nagy L.G."/>
            <person name="Nolan M."/>
            <person name="Ohm R.A."/>
            <person name="Patyshakuliyeva A."/>
            <person name="Rokas A."/>
            <person name="Ruiz-Duenas F.J."/>
            <person name="Sabat G."/>
            <person name="Salamov A."/>
            <person name="Samejima M."/>
            <person name="Schmutz J."/>
            <person name="Slot J.C."/>
            <person name="St John F."/>
            <person name="Stenlid J."/>
            <person name="Sun H."/>
            <person name="Sun S."/>
            <person name="Syed K."/>
            <person name="Tsang A."/>
            <person name="Wiebenga A."/>
            <person name="Young D."/>
            <person name="Pisabarro A."/>
            <person name="Eastwood D.C."/>
            <person name="Martin F."/>
            <person name="Cullen D."/>
            <person name="Grigoriev I.V."/>
            <person name="Hibbett D.S."/>
        </authorList>
    </citation>
    <scope>NUCLEOTIDE SEQUENCE [LARGE SCALE GENOMIC DNA]</scope>
    <source>
        <strain evidence="2">MF3/22</strain>
    </source>
</reference>
<proteinExistence type="predicted"/>
<name>R7SG35_FOMME</name>
<dbReference type="KEGG" id="fme:FOMMEDRAFT_163639"/>
<gene>
    <name evidence="1" type="ORF">FOMMEDRAFT_163639</name>
</gene>
<dbReference type="Proteomes" id="UP000053630">
    <property type="component" value="Unassembled WGS sequence"/>
</dbReference>
<organism evidence="1 2">
    <name type="scientific">Fomitiporia mediterranea (strain MF3/22)</name>
    <name type="common">Grapevine white-rot fungus</name>
    <dbReference type="NCBI Taxonomy" id="694068"/>
    <lineage>
        <taxon>Eukaryota</taxon>
        <taxon>Fungi</taxon>
        <taxon>Dikarya</taxon>
        <taxon>Basidiomycota</taxon>
        <taxon>Agaricomycotina</taxon>
        <taxon>Agaricomycetes</taxon>
        <taxon>Hymenochaetales</taxon>
        <taxon>Hymenochaetaceae</taxon>
        <taxon>Fomitiporia</taxon>
    </lineage>
</organism>
<accession>R7SG35</accession>
<evidence type="ECO:0000313" key="1">
    <source>
        <dbReference type="EMBL" id="EJC97385.1"/>
    </source>
</evidence>
<dbReference type="AlphaFoldDB" id="R7SG35"/>
<protein>
    <submittedName>
        <fullName evidence="1">Uncharacterized protein</fullName>
    </submittedName>
</protein>
<dbReference type="RefSeq" id="XP_007272352.1">
    <property type="nucleotide sequence ID" value="XM_007272290.1"/>
</dbReference>
<dbReference type="EMBL" id="JH718791">
    <property type="protein sequence ID" value="EJC97385.1"/>
    <property type="molecule type" value="Genomic_DNA"/>
</dbReference>
<keyword evidence="2" id="KW-1185">Reference proteome</keyword>
<evidence type="ECO:0000313" key="2">
    <source>
        <dbReference type="Proteomes" id="UP000053630"/>
    </source>
</evidence>